<keyword evidence="5" id="KW-0560">Oxidoreductase</keyword>
<keyword evidence="4" id="KW-0479">Metal-binding</keyword>
<dbReference type="Gene3D" id="3.40.228.10">
    <property type="entry name" value="Dimethylsulfoxide Reductase, domain 2"/>
    <property type="match status" value="1"/>
</dbReference>
<evidence type="ECO:0000256" key="1">
    <source>
        <dbReference type="ARBA" id="ARBA00001942"/>
    </source>
</evidence>
<reference evidence="9 10" key="1">
    <citation type="submission" date="2016-10" db="EMBL/GenBank/DDBJ databases">
        <authorList>
            <person name="de Groot N.N."/>
        </authorList>
    </citation>
    <scope>NUCLEOTIDE SEQUENCE [LARGE SCALE GENOMIC DNA]</scope>
    <source>
        <strain evidence="9 10">DSM 45514</strain>
    </source>
</reference>
<dbReference type="Gene3D" id="2.40.40.20">
    <property type="match status" value="1"/>
</dbReference>
<dbReference type="PROSITE" id="PS00932">
    <property type="entry name" value="MOLYBDOPTERIN_PROK_3"/>
    <property type="match status" value="1"/>
</dbReference>
<dbReference type="AlphaFoldDB" id="A0A1G6IF04"/>
<name>A0A1G6IF04_9BACL</name>
<dbReference type="GO" id="GO:0051536">
    <property type="term" value="F:iron-sulfur cluster binding"/>
    <property type="evidence" value="ECO:0007669"/>
    <property type="project" value="UniProtKB-KW"/>
</dbReference>
<keyword evidence="6" id="KW-0408">Iron</keyword>
<dbReference type="Proteomes" id="UP000199387">
    <property type="component" value="Unassembled WGS sequence"/>
</dbReference>
<dbReference type="Gene3D" id="3.40.50.740">
    <property type="match status" value="1"/>
</dbReference>
<evidence type="ECO:0000259" key="8">
    <source>
        <dbReference type="PROSITE" id="PS51669"/>
    </source>
</evidence>
<dbReference type="InterPro" id="IPR050612">
    <property type="entry name" value="Prok_Mopterin_Oxidored"/>
</dbReference>
<dbReference type="PROSITE" id="PS51669">
    <property type="entry name" value="4FE4S_MOW_BIS_MGD"/>
    <property type="match status" value="1"/>
</dbReference>
<evidence type="ECO:0000256" key="3">
    <source>
        <dbReference type="ARBA" id="ARBA00022505"/>
    </source>
</evidence>
<dbReference type="PANTHER" id="PTHR43742:SF6">
    <property type="entry name" value="OXIDOREDUCTASE YYAE-RELATED"/>
    <property type="match status" value="1"/>
</dbReference>
<dbReference type="Gene3D" id="3.30.2070.10">
    <property type="entry name" value="Formate dehydrogenase/DMSO reductase"/>
    <property type="match status" value="1"/>
</dbReference>
<evidence type="ECO:0000256" key="4">
    <source>
        <dbReference type="ARBA" id="ARBA00022723"/>
    </source>
</evidence>
<keyword evidence="7" id="KW-0411">Iron-sulfur</keyword>
<dbReference type="Pfam" id="PF01568">
    <property type="entry name" value="Molydop_binding"/>
    <property type="match status" value="1"/>
</dbReference>
<dbReference type="InterPro" id="IPR006657">
    <property type="entry name" value="MoPterin_dinucl-bd_dom"/>
</dbReference>
<dbReference type="Pfam" id="PF04879">
    <property type="entry name" value="Molybdop_Fe4S4"/>
    <property type="match status" value="1"/>
</dbReference>
<accession>A0A1G6IF04</accession>
<dbReference type="SUPFAM" id="SSF53706">
    <property type="entry name" value="Formate dehydrogenase/DMSO reductase, domains 1-3"/>
    <property type="match status" value="1"/>
</dbReference>
<dbReference type="InterPro" id="IPR037920">
    <property type="entry name" value="YoaE_C"/>
</dbReference>
<protein>
    <submittedName>
        <fullName evidence="9">Anaerobic selenocysteine-containing dehydrogenase</fullName>
    </submittedName>
</protein>
<dbReference type="PROSITE" id="PS00490">
    <property type="entry name" value="MOLYBDOPTERIN_PROK_2"/>
    <property type="match status" value="1"/>
</dbReference>
<proteinExistence type="inferred from homology"/>
<dbReference type="InterPro" id="IPR009010">
    <property type="entry name" value="Asp_de-COase-like_dom_sf"/>
</dbReference>
<organism evidence="9 10">
    <name type="scientific">Melghirimyces thermohalophilus</name>
    <dbReference type="NCBI Taxonomy" id="1236220"/>
    <lineage>
        <taxon>Bacteria</taxon>
        <taxon>Bacillati</taxon>
        <taxon>Bacillota</taxon>
        <taxon>Bacilli</taxon>
        <taxon>Bacillales</taxon>
        <taxon>Thermoactinomycetaceae</taxon>
        <taxon>Melghirimyces</taxon>
    </lineage>
</organism>
<dbReference type="InterPro" id="IPR006963">
    <property type="entry name" value="Mopterin_OxRdtase_4Fe-4S_dom"/>
</dbReference>
<dbReference type="InterPro" id="IPR006656">
    <property type="entry name" value="Mopterin_OxRdtase"/>
</dbReference>
<dbReference type="SMART" id="SM00926">
    <property type="entry name" value="Molybdop_Fe4S4"/>
    <property type="match status" value="1"/>
</dbReference>
<dbReference type="GO" id="GO:0016491">
    <property type="term" value="F:oxidoreductase activity"/>
    <property type="evidence" value="ECO:0007669"/>
    <property type="project" value="UniProtKB-KW"/>
</dbReference>
<evidence type="ECO:0000313" key="9">
    <source>
        <dbReference type="EMBL" id="SDC05132.1"/>
    </source>
</evidence>
<evidence type="ECO:0000256" key="7">
    <source>
        <dbReference type="ARBA" id="ARBA00023014"/>
    </source>
</evidence>
<evidence type="ECO:0000313" key="10">
    <source>
        <dbReference type="Proteomes" id="UP000199387"/>
    </source>
</evidence>
<feature type="domain" description="4Fe-4S Mo/W bis-MGD-type" evidence="8">
    <location>
        <begin position="6"/>
        <end position="63"/>
    </location>
</feature>
<dbReference type="EMBL" id="FMZA01000002">
    <property type="protein sequence ID" value="SDC05132.1"/>
    <property type="molecule type" value="Genomic_DNA"/>
</dbReference>
<dbReference type="OrthoDB" id="9803192at2"/>
<dbReference type="Gene3D" id="2.20.25.90">
    <property type="entry name" value="ADC-like domains"/>
    <property type="match status" value="1"/>
</dbReference>
<sequence length="694" mass="78220">MATPDSKQARSVCPLDCPDTCGLKVTVEEGKVTQVTGDPEHPVTQGAICHKVRQFPDRVHHPDRLLYPMRRTGPKGAGRFKRMSWEEALTEIVDRFRSTIHDYGAEAILPYSYYGNMGLVNNGSMDRRFFHRLGASRLKRTICNTAGNIGFAHTMGIKGAIDPEETVHSRYVLLWGGDFISTNMHQMMFLQQARKQGARIVTIDVRRTRTARWSDEFIQIYPGTDASLALAMMHVMVKENRIDWEFIRQYTTGWEPFRRRIELYSPERAAEETGVPAETIRRLARDYAAVSPSFIRIGNGLQHHDHGGMTVRTIACLPALTGQWRYRGGGALKENGFSTVDTLKLERPDLLPNPGVRSFNMIQLGDILLQANPPIRCLFVYNTNPAAVAPSQEKVIQGLKREDLFTVVHDLFITDTARYADLVLPATSSLENTDVYKSYWHLYFQMARPVLSPQGEAWSNFRLFQTLAERMGFDEPCFRDQPEDIIRQVLDNPANPWMEDLSFEELAEKGILKVNPAKDPLFPDRLSRPEGKIALYSEASASLGLDPLPGYRRPREGGSAAGPIDPDHPYILLSPPNHQFLNTSMANIPKLKRIERKPELEIHPDDAADRGIENGDTVEVFNHRGRSLLSARLTTDVPRGVVVAPGVWWNDAYKGRRGINQLTPDREADLGGGAVFFSTAVNLKRREYSKNAVT</sequence>
<gene>
    <name evidence="9" type="ORF">SAMN04488112_102208</name>
</gene>
<dbReference type="RefSeq" id="WP_091566271.1">
    <property type="nucleotide sequence ID" value="NZ_FMZA01000002.1"/>
</dbReference>
<dbReference type="InterPro" id="IPR006655">
    <property type="entry name" value="Mopterin_OxRdtase_prok_CS"/>
</dbReference>
<dbReference type="SUPFAM" id="SSF50692">
    <property type="entry name" value="ADC-like"/>
    <property type="match status" value="1"/>
</dbReference>
<evidence type="ECO:0000256" key="6">
    <source>
        <dbReference type="ARBA" id="ARBA00023004"/>
    </source>
</evidence>
<dbReference type="CDD" id="cd02786">
    <property type="entry name" value="MopB_CT_3"/>
    <property type="match status" value="1"/>
</dbReference>
<dbReference type="GO" id="GO:0046872">
    <property type="term" value="F:metal ion binding"/>
    <property type="evidence" value="ECO:0007669"/>
    <property type="project" value="UniProtKB-KW"/>
</dbReference>
<dbReference type="CDD" id="cd02766">
    <property type="entry name" value="MopB_3"/>
    <property type="match status" value="1"/>
</dbReference>
<keyword evidence="10" id="KW-1185">Reference proteome</keyword>
<dbReference type="Pfam" id="PF00384">
    <property type="entry name" value="Molybdopterin"/>
    <property type="match status" value="1"/>
</dbReference>
<dbReference type="STRING" id="1236220.SAMN04488112_102208"/>
<evidence type="ECO:0000256" key="2">
    <source>
        <dbReference type="ARBA" id="ARBA00010312"/>
    </source>
</evidence>
<dbReference type="GO" id="GO:0043546">
    <property type="term" value="F:molybdopterin cofactor binding"/>
    <property type="evidence" value="ECO:0007669"/>
    <property type="project" value="InterPro"/>
</dbReference>
<dbReference type="PANTHER" id="PTHR43742">
    <property type="entry name" value="TRIMETHYLAMINE-N-OXIDE REDUCTASE"/>
    <property type="match status" value="1"/>
</dbReference>
<evidence type="ECO:0000256" key="5">
    <source>
        <dbReference type="ARBA" id="ARBA00023002"/>
    </source>
</evidence>
<comment type="similarity">
    <text evidence="2">Belongs to the prokaryotic molybdopterin-containing oxidoreductase family.</text>
</comment>
<keyword evidence="3" id="KW-0500">Molybdenum</keyword>
<comment type="cofactor">
    <cofactor evidence="1">
        <name>Mo-bis(molybdopterin guanine dinucleotide)</name>
        <dbReference type="ChEBI" id="CHEBI:60539"/>
    </cofactor>
</comment>